<dbReference type="Gene3D" id="3.40.640.10">
    <property type="entry name" value="Type I PLP-dependent aspartate aminotransferase-like (Major domain)"/>
    <property type="match status" value="1"/>
</dbReference>
<evidence type="ECO:0000313" key="9">
    <source>
        <dbReference type="EMBL" id="KOO48629.1"/>
    </source>
</evidence>
<feature type="domain" description="HTH gntR-type" evidence="8">
    <location>
        <begin position="14"/>
        <end position="82"/>
    </location>
</feature>
<keyword evidence="3" id="KW-0032">Aminotransferase</keyword>
<evidence type="ECO:0000313" key="10">
    <source>
        <dbReference type="Proteomes" id="UP000037558"/>
    </source>
</evidence>
<sequence>MEMLSCHLDKESTISLYEQLYLHIKKEIIEGRIEYGSKLPSKRKLADFLKISQNTVETAYEQLEAEGYIEAYPRRGYFVLAHEDLEYMETSHEPHQEPILAKKEVIYKFHPSAIDTENFPFSTWRKHAKNTIDKANHSLLLLGDSQGEFELRTEIAHYLYHARGVQCQPEQIVVGAGIEILLQQLLLLLDEKSVYGVEDPGYHLILRILNNMKKEVYPLEVDEEGIDVESIQEKKMDVVYVAPSNQFPYGTILSVNRRTKLLNWASAKKNRYIIEDDYDSEFRYSGKAIPSLQSMDAGEKVIYLGTFSKSLMPSIRISYMVLPRLLLEQYKEKLSFYHSCSVSRMDQHILTQFLKEGDFERHLNRMRKIYRRKLEKVVDLLKRHQEYISIIGEQSGLHIVLVVKNGMSEEELVERAAEAKLKIYPMSDYSIEKKELTPPKIILGFAGILEEQLEEAIHLLLDCWGFAEV</sequence>
<dbReference type="AlphaFoldDB" id="A0A0M0LC40"/>
<dbReference type="CDD" id="cd00609">
    <property type="entry name" value="AAT_like"/>
    <property type="match status" value="1"/>
</dbReference>
<dbReference type="PROSITE" id="PS50949">
    <property type="entry name" value="HTH_GNTR"/>
    <property type="match status" value="1"/>
</dbReference>
<evidence type="ECO:0000256" key="4">
    <source>
        <dbReference type="ARBA" id="ARBA00022898"/>
    </source>
</evidence>
<dbReference type="Pfam" id="PF00155">
    <property type="entry name" value="Aminotran_1_2"/>
    <property type="match status" value="1"/>
</dbReference>
<reference evidence="10" key="1">
    <citation type="submission" date="2015-08" db="EMBL/GenBank/DDBJ databases">
        <title>Fjat-14210 dsm16467.</title>
        <authorList>
            <person name="Liu B."/>
            <person name="Wang J."/>
            <person name="Zhu Y."/>
            <person name="Liu G."/>
            <person name="Chen Q."/>
            <person name="Chen Z."/>
            <person name="Lan J."/>
            <person name="Che J."/>
            <person name="Ge C."/>
            <person name="Shi H."/>
            <person name="Pan Z."/>
            <person name="Liu X."/>
        </authorList>
    </citation>
    <scope>NUCLEOTIDE SEQUENCE [LARGE SCALE GENOMIC DNA]</scope>
    <source>
        <strain evidence="10">DSM 16467</strain>
    </source>
</reference>
<organism evidence="9 10">
    <name type="scientific">Priestia koreensis</name>
    <dbReference type="NCBI Taxonomy" id="284581"/>
    <lineage>
        <taxon>Bacteria</taxon>
        <taxon>Bacillati</taxon>
        <taxon>Bacillota</taxon>
        <taxon>Bacilli</taxon>
        <taxon>Bacillales</taxon>
        <taxon>Bacillaceae</taxon>
        <taxon>Priestia</taxon>
    </lineage>
</organism>
<dbReference type="GO" id="GO:0008483">
    <property type="term" value="F:transaminase activity"/>
    <property type="evidence" value="ECO:0007669"/>
    <property type="project" value="UniProtKB-KW"/>
</dbReference>
<keyword evidence="6" id="KW-0238">DNA-binding</keyword>
<dbReference type="Pfam" id="PF00392">
    <property type="entry name" value="GntR"/>
    <property type="match status" value="1"/>
</dbReference>
<keyword evidence="4" id="KW-0663">Pyridoxal phosphate</keyword>
<evidence type="ECO:0000256" key="1">
    <source>
        <dbReference type="ARBA" id="ARBA00001933"/>
    </source>
</evidence>
<proteinExistence type="inferred from homology"/>
<evidence type="ECO:0000256" key="6">
    <source>
        <dbReference type="ARBA" id="ARBA00023125"/>
    </source>
</evidence>
<dbReference type="InterPro" id="IPR004839">
    <property type="entry name" value="Aminotransferase_I/II_large"/>
</dbReference>
<evidence type="ECO:0000256" key="2">
    <source>
        <dbReference type="ARBA" id="ARBA00005384"/>
    </source>
</evidence>
<comment type="similarity">
    <text evidence="2">In the C-terminal section; belongs to the class-I pyridoxal-phosphate-dependent aminotransferase family.</text>
</comment>
<keyword evidence="5" id="KW-0805">Transcription regulation</keyword>
<evidence type="ECO:0000256" key="5">
    <source>
        <dbReference type="ARBA" id="ARBA00023015"/>
    </source>
</evidence>
<dbReference type="Proteomes" id="UP000037558">
    <property type="component" value="Unassembled WGS sequence"/>
</dbReference>
<dbReference type="InterPro" id="IPR000524">
    <property type="entry name" value="Tscrpt_reg_HTH_GntR"/>
</dbReference>
<dbReference type="PRINTS" id="PR00035">
    <property type="entry name" value="HTHGNTR"/>
</dbReference>
<name>A0A0M0LC40_9BACI</name>
<dbReference type="GO" id="GO:0003677">
    <property type="term" value="F:DNA binding"/>
    <property type="evidence" value="ECO:0007669"/>
    <property type="project" value="UniProtKB-KW"/>
</dbReference>
<dbReference type="InterPro" id="IPR051446">
    <property type="entry name" value="HTH_trans_reg/aminotransferase"/>
</dbReference>
<evidence type="ECO:0000256" key="7">
    <source>
        <dbReference type="ARBA" id="ARBA00023163"/>
    </source>
</evidence>
<dbReference type="SUPFAM" id="SSF53383">
    <property type="entry name" value="PLP-dependent transferases"/>
    <property type="match status" value="1"/>
</dbReference>
<dbReference type="SUPFAM" id="SSF46785">
    <property type="entry name" value="Winged helix' DNA-binding domain"/>
    <property type="match status" value="1"/>
</dbReference>
<dbReference type="InterPro" id="IPR015424">
    <property type="entry name" value="PyrdxlP-dep_Trfase"/>
</dbReference>
<evidence type="ECO:0000259" key="8">
    <source>
        <dbReference type="PROSITE" id="PS50949"/>
    </source>
</evidence>
<dbReference type="STRING" id="284581.AMD01_04390"/>
<dbReference type="GO" id="GO:0030170">
    <property type="term" value="F:pyridoxal phosphate binding"/>
    <property type="evidence" value="ECO:0007669"/>
    <property type="project" value="InterPro"/>
</dbReference>
<dbReference type="OrthoDB" id="9808770at2"/>
<evidence type="ECO:0000256" key="3">
    <source>
        <dbReference type="ARBA" id="ARBA00022576"/>
    </source>
</evidence>
<dbReference type="RefSeq" id="WP_053400195.1">
    <property type="nucleotide sequence ID" value="NZ_LILC01000004.1"/>
</dbReference>
<dbReference type="SMART" id="SM00345">
    <property type="entry name" value="HTH_GNTR"/>
    <property type="match status" value="1"/>
</dbReference>
<dbReference type="PANTHER" id="PTHR46577:SF1">
    <property type="entry name" value="HTH-TYPE TRANSCRIPTIONAL REGULATORY PROTEIN GABR"/>
    <property type="match status" value="1"/>
</dbReference>
<dbReference type="CDD" id="cd07377">
    <property type="entry name" value="WHTH_GntR"/>
    <property type="match status" value="1"/>
</dbReference>
<dbReference type="PANTHER" id="PTHR46577">
    <property type="entry name" value="HTH-TYPE TRANSCRIPTIONAL REGULATORY PROTEIN GABR"/>
    <property type="match status" value="1"/>
</dbReference>
<dbReference type="InterPro" id="IPR015421">
    <property type="entry name" value="PyrdxlP-dep_Trfase_major"/>
</dbReference>
<dbReference type="GO" id="GO:0003700">
    <property type="term" value="F:DNA-binding transcription factor activity"/>
    <property type="evidence" value="ECO:0007669"/>
    <property type="project" value="InterPro"/>
</dbReference>
<dbReference type="InterPro" id="IPR036388">
    <property type="entry name" value="WH-like_DNA-bd_sf"/>
</dbReference>
<protein>
    <submittedName>
        <fullName evidence="9">GntR family transcriptional regulator</fullName>
    </submittedName>
</protein>
<comment type="cofactor">
    <cofactor evidence="1">
        <name>pyridoxal 5'-phosphate</name>
        <dbReference type="ChEBI" id="CHEBI:597326"/>
    </cofactor>
</comment>
<dbReference type="Gene3D" id="1.10.10.10">
    <property type="entry name" value="Winged helix-like DNA-binding domain superfamily/Winged helix DNA-binding domain"/>
    <property type="match status" value="1"/>
</dbReference>
<comment type="caution">
    <text evidence="9">The sequence shown here is derived from an EMBL/GenBank/DDBJ whole genome shotgun (WGS) entry which is preliminary data.</text>
</comment>
<gene>
    <name evidence="9" type="ORF">AMD01_04390</name>
</gene>
<keyword evidence="3" id="KW-0808">Transferase</keyword>
<dbReference type="InterPro" id="IPR036390">
    <property type="entry name" value="WH_DNA-bd_sf"/>
</dbReference>
<keyword evidence="7" id="KW-0804">Transcription</keyword>
<keyword evidence="10" id="KW-1185">Reference proteome</keyword>
<dbReference type="EMBL" id="LILC01000004">
    <property type="protein sequence ID" value="KOO48629.1"/>
    <property type="molecule type" value="Genomic_DNA"/>
</dbReference>
<dbReference type="PATRIC" id="fig|284581.3.peg.1676"/>
<accession>A0A0M0LC40</accession>